<dbReference type="EMBL" id="ABDG02000029">
    <property type="protein sequence ID" value="EHK39699.1"/>
    <property type="molecule type" value="Genomic_DNA"/>
</dbReference>
<evidence type="ECO:0000313" key="1">
    <source>
        <dbReference type="EMBL" id="EHK39699.1"/>
    </source>
</evidence>
<comment type="caution">
    <text evidence="1">The sequence shown here is derived from an EMBL/GenBank/DDBJ whole genome shotgun (WGS) entry which is preliminary data.</text>
</comment>
<gene>
    <name evidence="1" type="ORF">TRIATDRAFT_260339</name>
</gene>
<keyword evidence="2" id="KW-1185">Reference proteome</keyword>
<reference evidence="1 2" key="1">
    <citation type="journal article" date="2011" name="Genome Biol.">
        <title>Comparative genome sequence analysis underscores mycoparasitism as the ancestral life style of Trichoderma.</title>
        <authorList>
            <person name="Kubicek C.P."/>
            <person name="Herrera-Estrella A."/>
            <person name="Seidl-Seiboth V."/>
            <person name="Martinez D.A."/>
            <person name="Druzhinina I.S."/>
            <person name="Thon M."/>
            <person name="Zeilinger S."/>
            <person name="Casas-Flores S."/>
            <person name="Horwitz B.A."/>
            <person name="Mukherjee P.K."/>
            <person name="Mukherjee M."/>
            <person name="Kredics L."/>
            <person name="Alcaraz L.D."/>
            <person name="Aerts A."/>
            <person name="Antal Z."/>
            <person name="Atanasova L."/>
            <person name="Cervantes-Badillo M.G."/>
            <person name="Challacombe J."/>
            <person name="Chertkov O."/>
            <person name="McCluskey K."/>
            <person name="Coulpier F."/>
            <person name="Deshpande N."/>
            <person name="von Doehren H."/>
            <person name="Ebbole D.J."/>
            <person name="Esquivel-Naranjo E.U."/>
            <person name="Fekete E."/>
            <person name="Flipphi M."/>
            <person name="Glaser F."/>
            <person name="Gomez-Rodriguez E.Y."/>
            <person name="Gruber S."/>
            <person name="Han C."/>
            <person name="Henrissat B."/>
            <person name="Hermosa R."/>
            <person name="Hernandez-Onate M."/>
            <person name="Karaffa L."/>
            <person name="Kosti I."/>
            <person name="Le Crom S."/>
            <person name="Lindquist E."/>
            <person name="Lucas S."/>
            <person name="Luebeck M."/>
            <person name="Luebeck P.S."/>
            <person name="Margeot A."/>
            <person name="Metz B."/>
            <person name="Misra M."/>
            <person name="Nevalainen H."/>
            <person name="Omann M."/>
            <person name="Packer N."/>
            <person name="Perrone G."/>
            <person name="Uresti-Rivera E.E."/>
            <person name="Salamov A."/>
            <person name="Schmoll M."/>
            <person name="Seiboth B."/>
            <person name="Shapiro H."/>
            <person name="Sukno S."/>
            <person name="Tamayo-Ramos J.A."/>
            <person name="Tisch D."/>
            <person name="Wiest A."/>
            <person name="Wilkinson H.H."/>
            <person name="Zhang M."/>
            <person name="Coutinho P.M."/>
            <person name="Kenerley C.M."/>
            <person name="Monte E."/>
            <person name="Baker S.E."/>
            <person name="Grigoriev I.V."/>
        </authorList>
    </citation>
    <scope>NUCLEOTIDE SEQUENCE [LARGE SCALE GENOMIC DNA]</scope>
    <source>
        <strain evidence="2">ATCC 20476 / IMI 206040</strain>
    </source>
</reference>
<accession>G9PBF2</accession>
<protein>
    <submittedName>
        <fullName evidence="1">Uncharacterized protein</fullName>
    </submittedName>
</protein>
<name>G9PBF2_HYPAI</name>
<proteinExistence type="predicted"/>
<dbReference type="HOGENOM" id="CLU_3106682_0_0_1"/>
<organism evidence="1 2">
    <name type="scientific">Hypocrea atroviridis (strain ATCC 20476 / IMI 206040)</name>
    <name type="common">Trichoderma atroviride</name>
    <dbReference type="NCBI Taxonomy" id="452589"/>
    <lineage>
        <taxon>Eukaryota</taxon>
        <taxon>Fungi</taxon>
        <taxon>Dikarya</taxon>
        <taxon>Ascomycota</taxon>
        <taxon>Pezizomycotina</taxon>
        <taxon>Sordariomycetes</taxon>
        <taxon>Hypocreomycetidae</taxon>
        <taxon>Hypocreales</taxon>
        <taxon>Hypocreaceae</taxon>
        <taxon>Trichoderma</taxon>
    </lineage>
</organism>
<dbReference type="Proteomes" id="UP000005426">
    <property type="component" value="Unassembled WGS sequence"/>
</dbReference>
<dbReference type="AlphaFoldDB" id="G9PBF2"/>
<sequence length="51" mass="5752">MEFVMSVSQATWLVGCLGTREVKCRLPPHFLTAHMPCPWPSFRGDYAGLNL</sequence>
<evidence type="ECO:0000313" key="2">
    <source>
        <dbReference type="Proteomes" id="UP000005426"/>
    </source>
</evidence>